<accession>A0A494XRE5</accession>
<keyword evidence="3" id="KW-1185">Reference proteome</keyword>
<feature type="domain" description="F5/8 type C" evidence="1">
    <location>
        <begin position="4"/>
        <end position="162"/>
    </location>
</feature>
<organism evidence="2 3">
    <name type="scientific">Cohnella endophytica</name>
    <dbReference type="NCBI Taxonomy" id="2419778"/>
    <lineage>
        <taxon>Bacteria</taxon>
        <taxon>Bacillati</taxon>
        <taxon>Bacillota</taxon>
        <taxon>Bacilli</taxon>
        <taxon>Bacillales</taxon>
        <taxon>Paenibacillaceae</taxon>
        <taxon>Cohnella</taxon>
    </lineage>
</organism>
<evidence type="ECO:0000259" key="1">
    <source>
        <dbReference type="PROSITE" id="PS50022"/>
    </source>
</evidence>
<evidence type="ECO:0000313" key="2">
    <source>
        <dbReference type="EMBL" id="RKP53217.1"/>
    </source>
</evidence>
<dbReference type="PROSITE" id="PS50022">
    <property type="entry name" value="FA58C_3"/>
    <property type="match status" value="1"/>
</dbReference>
<gene>
    <name evidence="2" type="ORF">D7Z26_14120</name>
</gene>
<reference evidence="2 3" key="1">
    <citation type="submission" date="2018-10" db="EMBL/GenBank/DDBJ databases">
        <title>Cohnella sp. M2MS4P-1, whole genome shotgun sequence.</title>
        <authorList>
            <person name="Tuo L."/>
        </authorList>
    </citation>
    <scope>NUCLEOTIDE SEQUENCE [LARGE SCALE GENOMIC DNA]</scope>
    <source>
        <strain evidence="2 3">M2MS4P-1</strain>
    </source>
</reference>
<proteinExistence type="predicted"/>
<dbReference type="InterPro" id="IPR000421">
    <property type="entry name" value="FA58C"/>
</dbReference>
<dbReference type="SUPFAM" id="SSF49785">
    <property type="entry name" value="Galactose-binding domain-like"/>
    <property type="match status" value="1"/>
</dbReference>
<dbReference type="InterPro" id="IPR008979">
    <property type="entry name" value="Galactose-bd-like_sf"/>
</dbReference>
<dbReference type="EMBL" id="RBZM01000006">
    <property type="protein sequence ID" value="RKP53217.1"/>
    <property type="molecule type" value="Genomic_DNA"/>
</dbReference>
<dbReference type="Proteomes" id="UP000282076">
    <property type="component" value="Unassembled WGS sequence"/>
</dbReference>
<dbReference type="OrthoDB" id="9761045at2"/>
<dbReference type="AlphaFoldDB" id="A0A494XRE5"/>
<evidence type="ECO:0000313" key="3">
    <source>
        <dbReference type="Proteomes" id="UP000282076"/>
    </source>
</evidence>
<sequence length="170" mass="18275">MGASDLPNVALGKTVTSNDSLVLTDWGLNKLTDNIEAPAFGSYGYTSSAYGSNNVSSSPIYLEVDLGSNQRLIDIKLFPRIYVAAVGGGSPNYPVDFTIQVKPDGGSYSTVKTITNGANPADFPVEYYITPTTARYVRIVVTKLGTPSVDDPGSYRLQLEEIQVIQHFAD</sequence>
<protein>
    <submittedName>
        <fullName evidence="2">Discoidin domain-containing protein</fullName>
    </submittedName>
</protein>
<dbReference type="Pfam" id="PF00754">
    <property type="entry name" value="F5_F8_type_C"/>
    <property type="match status" value="1"/>
</dbReference>
<name>A0A494XRE5_9BACL</name>
<comment type="caution">
    <text evidence="2">The sequence shown here is derived from an EMBL/GenBank/DDBJ whole genome shotgun (WGS) entry which is preliminary data.</text>
</comment>
<dbReference type="Gene3D" id="2.60.120.260">
    <property type="entry name" value="Galactose-binding domain-like"/>
    <property type="match status" value="1"/>
</dbReference>